<comment type="caution">
    <text evidence="1">The sequence shown here is derived from an EMBL/GenBank/DDBJ whole genome shotgun (WGS) entry which is preliminary data.</text>
</comment>
<gene>
    <name evidence="1" type="ORF">GCM10011503_29490</name>
</gene>
<sequence length="250" mass="28019">MILRRLATSIRKQDWFTVATETLIVVFGVFIGLEVNNWNQARADGVAYDEALIRFDAEIDRNVAELERVIADLAIDLPRAEAAIETLQACSDTEGAKALIDEALSSARGTASIRLRRASLDALTSDPVLLSQQTSEERQRFSDLAFMFDLYEVEASWAEFHPLDIPIENVPVLGIGTPLPPRETEYAGRIYQWNKSYPLVLSAPLTEACKQGELIKALFSWHRWQNNLTPLSVGVLEELDATKTLLEERS</sequence>
<dbReference type="EMBL" id="BMKF01000002">
    <property type="protein sequence ID" value="GGB78749.1"/>
    <property type="molecule type" value="Genomic_DNA"/>
</dbReference>
<evidence type="ECO:0000313" key="1">
    <source>
        <dbReference type="EMBL" id="GGB78749.1"/>
    </source>
</evidence>
<protein>
    <submittedName>
        <fullName evidence="1">Uncharacterized protein</fullName>
    </submittedName>
</protein>
<keyword evidence="2" id="KW-1185">Reference proteome</keyword>
<dbReference type="RefSeq" id="WP_084393293.1">
    <property type="nucleotide sequence ID" value="NZ_BMKF01000002.1"/>
</dbReference>
<accession>A0ABQ1JVU7</accession>
<dbReference type="Proteomes" id="UP000628854">
    <property type="component" value="Unassembled WGS sequence"/>
</dbReference>
<reference evidence="2" key="1">
    <citation type="journal article" date="2019" name="Int. J. Syst. Evol. Microbiol.">
        <title>The Global Catalogue of Microorganisms (GCM) 10K type strain sequencing project: providing services to taxonomists for standard genome sequencing and annotation.</title>
        <authorList>
            <consortium name="The Broad Institute Genomics Platform"/>
            <consortium name="The Broad Institute Genome Sequencing Center for Infectious Disease"/>
            <person name="Wu L."/>
            <person name="Ma J."/>
        </authorList>
    </citation>
    <scope>NUCLEOTIDE SEQUENCE [LARGE SCALE GENOMIC DNA]</scope>
    <source>
        <strain evidence="2">CGMCC 1.15928</strain>
    </source>
</reference>
<organism evidence="1 2">
    <name type="scientific">Henriciella pelagia</name>
    <dbReference type="NCBI Taxonomy" id="1977912"/>
    <lineage>
        <taxon>Bacteria</taxon>
        <taxon>Pseudomonadati</taxon>
        <taxon>Pseudomonadota</taxon>
        <taxon>Alphaproteobacteria</taxon>
        <taxon>Hyphomonadales</taxon>
        <taxon>Hyphomonadaceae</taxon>
        <taxon>Henriciella</taxon>
    </lineage>
</organism>
<name>A0ABQ1JVU7_9PROT</name>
<evidence type="ECO:0000313" key="2">
    <source>
        <dbReference type="Proteomes" id="UP000628854"/>
    </source>
</evidence>
<proteinExistence type="predicted"/>